<comment type="caution">
    <text evidence="14">The sequence shown here is derived from an EMBL/GenBank/DDBJ whole genome shotgun (WGS) entry which is preliminary data.</text>
</comment>
<dbReference type="UniPathway" id="UPA00138"/>
<evidence type="ECO:0000256" key="9">
    <source>
        <dbReference type="ARBA" id="ARBA00023239"/>
    </source>
</evidence>
<evidence type="ECO:0000256" key="12">
    <source>
        <dbReference type="RuleBase" id="RU366059"/>
    </source>
</evidence>
<evidence type="ECO:0000256" key="10">
    <source>
        <dbReference type="ARBA" id="ARBA00049406"/>
    </source>
</evidence>
<protein>
    <recommendedName>
        <fullName evidence="11">L-serine deaminase</fullName>
    </recommendedName>
</protein>
<dbReference type="STRING" id="48256.CLHUN_20490"/>
<dbReference type="PIRSF" id="PIRSF036692">
    <property type="entry name" value="SDH_B"/>
    <property type="match status" value="1"/>
</dbReference>
<dbReference type="Pfam" id="PF01842">
    <property type="entry name" value="ACT"/>
    <property type="match status" value="1"/>
</dbReference>
<feature type="domain" description="ACT" evidence="13">
    <location>
        <begin position="148"/>
        <end position="220"/>
    </location>
</feature>
<dbReference type="GO" id="GO:0051539">
    <property type="term" value="F:4 iron, 4 sulfur cluster binding"/>
    <property type="evidence" value="ECO:0007669"/>
    <property type="project" value="UniProtKB-UniRule"/>
</dbReference>
<dbReference type="InterPro" id="IPR045865">
    <property type="entry name" value="ACT-like_dom_sf"/>
</dbReference>
<comment type="cofactor">
    <cofactor evidence="1 12">
        <name>[4Fe-4S] cluster</name>
        <dbReference type="ChEBI" id="CHEBI:49883"/>
    </cofactor>
</comment>
<keyword evidence="4 11" id="KW-0312">Gluconeogenesis</keyword>
<dbReference type="NCBIfam" id="TIGR00719">
    <property type="entry name" value="sda_beta"/>
    <property type="match status" value="1"/>
</dbReference>
<evidence type="ECO:0000313" key="14">
    <source>
        <dbReference type="EMBL" id="OPX44024.1"/>
    </source>
</evidence>
<comment type="catalytic activity">
    <reaction evidence="10 11 12">
        <text>L-serine = pyruvate + NH4(+)</text>
        <dbReference type="Rhea" id="RHEA:19169"/>
        <dbReference type="ChEBI" id="CHEBI:15361"/>
        <dbReference type="ChEBI" id="CHEBI:28938"/>
        <dbReference type="ChEBI" id="CHEBI:33384"/>
        <dbReference type="EC" id="4.3.1.17"/>
    </reaction>
</comment>
<keyword evidence="5 11" id="KW-0004">4Fe-4S</keyword>
<evidence type="ECO:0000256" key="3">
    <source>
        <dbReference type="ARBA" id="ARBA00008636"/>
    </source>
</evidence>
<evidence type="ECO:0000256" key="7">
    <source>
        <dbReference type="ARBA" id="ARBA00023004"/>
    </source>
</evidence>
<organism evidence="14 15">
    <name type="scientific">Ruminiclostridium hungatei</name>
    <name type="common">Clostridium hungatei</name>
    <dbReference type="NCBI Taxonomy" id="48256"/>
    <lineage>
        <taxon>Bacteria</taxon>
        <taxon>Bacillati</taxon>
        <taxon>Bacillota</taxon>
        <taxon>Clostridia</taxon>
        <taxon>Eubacteriales</taxon>
        <taxon>Oscillospiraceae</taxon>
        <taxon>Ruminiclostridium</taxon>
    </lineage>
</organism>
<evidence type="ECO:0000259" key="13">
    <source>
        <dbReference type="PROSITE" id="PS51671"/>
    </source>
</evidence>
<keyword evidence="8 11" id="KW-0411">Iron-sulfur</keyword>
<dbReference type="InterPro" id="IPR004643">
    <property type="entry name" value="Fe-S_L-Ser_bsu"/>
</dbReference>
<gene>
    <name evidence="14" type="primary">sdhB</name>
    <name evidence="14" type="ORF">CLHUN_20490</name>
</gene>
<evidence type="ECO:0000256" key="5">
    <source>
        <dbReference type="ARBA" id="ARBA00022485"/>
    </source>
</evidence>
<comment type="pathway">
    <text evidence="2 11">Carbohydrate biosynthesis; gluconeogenesis.</text>
</comment>
<evidence type="ECO:0000313" key="15">
    <source>
        <dbReference type="Proteomes" id="UP000191554"/>
    </source>
</evidence>
<dbReference type="AlphaFoldDB" id="A0A1V4SJN4"/>
<dbReference type="SUPFAM" id="SSF55021">
    <property type="entry name" value="ACT-like"/>
    <property type="match status" value="1"/>
</dbReference>
<dbReference type="PANTHER" id="PTHR30182:SF12">
    <property type="entry name" value="L-SERINE DEHYDRATASE, BETA CHAIN-RELATED"/>
    <property type="match status" value="1"/>
</dbReference>
<dbReference type="GO" id="GO:0046872">
    <property type="term" value="F:metal ion binding"/>
    <property type="evidence" value="ECO:0007669"/>
    <property type="project" value="UniProtKB-UniRule"/>
</dbReference>
<dbReference type="InterPro" id="IPR051318">
    <property type="entry name" value="Fe-S_L-Ser"/>
</dbReference>
<dbReference type="Pfam" id="PF03315">
    <property type="entry name" value="SDH_beta"/>
    <property type="match status" value="1"/>
</dbReference>
<accession>A0A1V4SJN4</accession>
<keyword evidence="9 11" id="KW-0456">Lyase</keyword>
<dbReference type="EMBL" id="MZGX01000012">
    <property type="protein sequence ID" value="OPX44024.1"/>
    <property type="molecule type" value="Genomic_DNA"/>
</dbReference>
<evidence type="ECO:0000256" key="11">
    <source>
        <dbReference type="PIRNR" id="PIRNR036692"/>
    </source>
</evidence>
<dbReference type="Gene3D" id="3.30.70.260">
    <property type="match status" value="1"/>
</dbReference>
<reference evidence="14 15" key="1">
    <citation type="submission" date="2017-03" db="EMBL/GenBank/DDBJ databases">
        <title>Genome sequence of Clostridium hungatei DSM 14427.</title>
        <authorList>
            <person name="Poehlein A."/>
            <person name="Daniel R."/>
        </authorList>
    </citation>
    <scope>NUCLEOTIDE SEQUENCE [LARGE SCALE GENOMIC DNA]</scope>
    <source>
        <strain evidence="14 15">DSM 14427</strain>
    </source>
</reference>
<evidence type="ECO:0000256" key="2">
    <source>
        <dbReference type="ARBA" id="ARBA00004742"/>
    </source>
</evidence>
<dbReference type="SUPFAM" id="SSF143548">
    <property type="entry name" value="Serine metabolism enzymes domain"/>
    <property type="match status" value="1"/>
</dbReference>
<keyword evidence="7 11" id="KW-0408">Iron</keyword>
<dbReference type="InterPro" id="IPR005131">
    <property type="entry name" value="Ser_deHydtase_bsu"/>
</dbReference>
<dbReference type="GO" id="GO:0006094">
    <property type="term" value="P:gluconeogenesis"/>
    <property type="evidence" value="ECO:0007669"/>
    <property type="project" value="UniProtKB-UniRule"/>
</dbReference>
<evidence type="ECO:0000256" key="6">
    <source>
        <dbReference type="ARBA" id="ARBA00022723"/>
    </source>
</evidence>
<name>A0A1V4SJN4_RUMHU</name>
<evidence type="ECO:0000256" key="4">
    <source>
        <dbReference type="ARBA" id="ARBA00022432"/>
    </source>
</evidence>
<dbReference type="PROSITE" id="PS51671">
    <property type="entry name" value="ACT"/>
    <property type="match status" value="1"/>
</dbReference>
<comment type="similarity">
    <text evidence="3 11 12">Belongs to the iron-sulfur dependent L-serine dehydratase family.</text>
</comment>
<dbReference type="GO" id="GO:0003941">
    <property type="term" value="F:L-serine ammonia-lyase activity"/>
    <property type="evidence" value="ECO:0007669"/>
    <property type="project" value="UniProtKB-UniRule"/>
</dbReference>
<keyword evidence="6 11" id="KW-0479">Metal-binding</keyword>
<dbReference type="PANTHER" id="PTHR30182">
    <property type="entry name" value="L-SERINE DEHYDRATASE"/>
    <property type="match status" value="1"/>
</dbReference>
<keyword evidence="15" id="KW-1185">Reference proteome</keyword>
<evidence type="ECO:0000256" key="1">
    <source>
        <dbReference type="ARBA" id="ARBA00001966"/>
    </source>
</evidence>
<proteinExistence type="inferred from homology"/>
<dbReference type="CDD" id="cd04903">
    <property type="entry name" value="ACT_LSD"/>
    <property type="match status" value="1"/>
</dbReference>
<dbReference type="InterPro" id="IPR029009">
    <property type="entry name" value="ASB_dom_sf"/>
</dbReference>
<sequence>METSIFEVLGPVMIGPSSSHTAGAARIARIARAVADEDVVSVVFGLHGSFAKTYKGHGTDKALVAGILGMREDDEDIRNSFSIAREKGMEYRFREVELSDAHENTVLVETTGSNNRQHRITGASVGGGSILITNIDGFEVEITAENPVIIIKMRDKKGVISEITALLANNNINIAVMRVSRKGKGSEASTIIETDDRISLSIIERLSEIKYVDDVKVMNFAVEKGI</sequence>
<dbReference type="Gene3D" id="3.30.1330.90">
    <property type="entry name" value="D-3-phosphoglycerate dehydrogenase, domain 3"/>
    <property type="match status" value="1"/>
</dbReference>
<dbReference type="Proteomes" id="UP000191554">
    <property type="component" value="Unassembled WGS sequence"/>
</dbReference>
<evidence type="ECO:0000256" key="8">
    <source>
        <dbReference type="ARBA" id="ARBA00023014"/>
    </source>
</evidence>
<dbReference type="InterPro" id="IPR002912">
    <property type="entry name" value="ACT_dom"/>
</dbReference>
<dbReference type="RefSeq" id="WP_080064488.1">
    <property type="nucleotide sequence ID" value="NZ_MZGX01000012.1"/>
</dbReference>
<dbReference type="OrthoDB" id="9813137at2"/>